<feature type="domain" description="Mga helix-turn-helix" evidence="3">
    <location>
        <begin position="103"/>
        <end position="172"/>
    </location>
</feature>
<dbReference type="InterPro" id="IPR050661">
    <property type="entry name" value="BglG_antiterminators"/>
</dbReference>
<dbReference type="InterPro" id="IPR036388">
    <property type="entry name" value="WH-like_DNA-bd_sf"/>
</dbReference>
<dbReference type="PANTHER" id="PTHR30185:SF18">
    <property type="entry name" value="TRANSCRIPTIONAL REGULATOR MTLR"/>
    <property type="match status" value="1"/>
</dbReference>
<protein>
    <submittedName>
        <fullName evidence="4">HTH domain-containing protein</fullName>
    </submittedName>
</protein>
<dbReference type="OrthoDB" id="1644338at2"/>
<dbReference type="PANTHER" id="PTHR30185">
    <property type="entry name" value="CRYPTIC BETA-GLUCOSIDE BGL OPERON ANTITERMINATOR"/>
    <property type="match status" value="1"/>
</dbReference>
<dbReference type="Gene3D" id="1.10.10.10">
    <property type="entry name" value="Winged helix-like DNA-binding domain superfamily/Winged helix DNA-binding domain"/>
    <property type="match status" value="1"/>
</dbReference>
<name>A0A318LA56_9FIRM</name>
<sequence length="668" mass="77915">MKITKGRHLSILFAIMNHDGVVTSDDLADFSLSSARTVKSDIAELNDELSKEEIAHIISTRSKGYYLEPIDTAKYLAFKEMVLKEYGFFRNEDMEKIARRIMMAQNLLYHEYTLVDDLADQLFLTKSAIKNDLAWVTSFFASYDVELVSTPGKGLSPKGSEENIRYLMVEVFCSQYHDISLQYDVKEFEHMFYDDHQYYADLRHALLKILRESCMSVLDVNTKKMATYLCLMQNRLMSGHGVKIDSKTAAHIKTLYEYKIAEQVFNTEYIVNYNEDEKLQFAKMLMCYRDIDLSNKDDLATIPVDHISQTSDYLDKLIACMKNELGGNLFELELFDVFRTSFESLLMPIYLRSYYDSNKKMRLVTYCDELAEADKSPLAMQMARVMLTISQEILNDEIDASVFTPISLLIDYMLKRINYQYTKRRLAVISQAGRAVAHARADMLRKSCGNMIDTLHIYNQYEMRRINFSDYDCALIETPSTYNYYPIPFVTFTGLGIEDETMNLFNEVFIKGYSTEVVKHMSNITSTYPKFDCDVYVTFMKLMCYKHAVNGKAEEMFDSLFSCGQNLSYYNKSSQVAMIFCQYKHTQKEFIEIYQPATKMIWDKPYEVKYIIVVSLKHDIKITDLKLVNKILFYLYYRVKYIQMAFESVDDAYRSCFIEAVTNKFLSN</sequence>
<dbReference type="RefSeq" id="WP_022939231.1">
    <property type="nucleotide sequence ID" value="NZ_CABKRQ010000008.1"/>
</dbReference>
<dbReference type="AlphaFoldDB" id="A0A318LA56"/>
<dbReference type="Pfam" id="PF05043">
    <property type="entry name" value="Mga"/>
    <property type="match status" value="1"/>
</dbReference>
<dbReference type="STRING" id="1034346.GCA_000313565_02955"/>
<evidence type="ECO:0000313" key="5">
    <source>
        <dbReference type="Proteomes" id="UP000247612"/>
    </source>
</evidence>
<organism evidence="4 5">
    <name type="scientific">Dielma fastidiosa</name>
    <dbReference type="NCBI Taxonomy" id="1034346"/>
    <lineage>
        <taxon>Bacteria</taxon>
        <taxon>Bacillati</taxon>
        <taxon>Bacillota</taxon>
        <taxon>Erysipelotrichia</taxon>
        <taxon>Erysipelotrichales</taxon>
        <taxon>Erysipelotrichaceae</taxon>
        <taxon>Dielma</taxon>
    </lineage>
</organism>
<comment type="caution">
    <text evidence="4">The sequence shown here is derived from an EMBL/GenBank/DDBJ whole genome shotgun (WGS) entry which is preliminary data.</text>
</comment>
<gene>
    <name evidence="4" type="ORF">DES51_10798</name>
</gene>
<dbReference type="EMBL" id="QJKH01000007">
    <property type="protein sequence ID" value="PXX78557.1"/>
    <property type="molecule type" value="Genomic_DNA"/>
</dbReference>
<reference evidence="4 5" key="1">
    <citation type="submission" date="2018-05" db="EMBL/GenBank/DDBJ databases">
        <title>Genomic Encyclopedia of Type Strains, Phase IV (KMG-IV): sequencing the most valuable type-strain genomes for metagenomic binning, comparative biology and taxonomic classification.</title>
        <authorList>
            <person name="Goeker M."/>
        </authorList>
    </citation>
    <scope>NUCLEOTIDE SEQUENCE [LARGE SCALE GENOMIC DNA]</scope>
    <source>
        <strain evidence="4 5">JC118</strain>
    </source>
</reference>
<keyword evidence="5" id="KW-1185">Reference proteome</keyword>
<evidence type="ECO:0000313" key="4">
    <source>
        <dbReference type="EMBL" id="PXX78557.1"/>
    </source>
</evidence>
<dbReference type="Proteomes" id="UP000247612">
    <property type="component" value="Unassembled WGS sequence"/>
</dbReference>
<accession>A0A318LA56</accession>
<dbReference type="InterPro" id="IPR007737">
    <property type="entry name" value="Mga_HTH"/>
</dbReference>
<keyword evidence="2" id="KW-0804">Transcription</keyword>
<evidence type="ECO:0000256" key="2">
    <source>
        <dbReference type="ARBA" id="ARBA00023163"/>
    </source>
</evidence>
<evidence type="ECO:0000259" key="3">
    <source>
        <dbReference type="Pfam" id="PF05043"/>
    </source>
</evidence>
<proteinExistence type="predicted"/>
<keyword evidence="1" id="KW-0805">Transcription regulation</keyword>
<evidence type="ECO:0000256" key="1">
    <source>
        <dbReference type="ARBA" id="ARBA00023015"/>
    </source>
</evidence>